<dbReference type="PANTHER" id="PTHR48100">
    <property type="entry name" value="BROAD-SPECIFICITY PHOSPHATASE YOR283W-RELATED"/>
    <property type="match status" value="1"/>
</dbReference>
<organism evidence="3 4">
    <name type="scientific">Sphingomonas rosea</name>
    <dbReference type="NCBI Taxonomy" id="335605"/>
    <lineage>
        <taxon>Bacteria</taxon>
        <taxon>Pseudomonadati</taxon>
        <taxon>Pseudomonadota</taxon>
        <taxon>Alphaproteobacteria</taxon>
        <taxon>Sphingomonadales</taxon>
        <taxon>Sphingomonadaceae</taxon>
        <taxon>Sphingomonas</taxon>
    </lineage>
</organism>
<evidence type="ECO:0000313" key="4">
    <source>
        <dbReference type="Proteomes" id="UP001424459"/>
    </source>
</evidence>
<reference evidence="4" key="1">
    <citation type="journal article" date="2019" name="Int. J. Syst. Evol. Microbiol.">
        <title>The Global Catalogue of Microorganisms (GCM) 10K type strain sequencing project: providing services to taxonomists for standard genome sequencing and annotation.</title>
        <authorList>
            <consortium name="The Broad Institute Genomics Platform"/>
            <consortium name="The Broad Institute Genome Sequencing Center for Infectious Disease"/>
            <person name="Wu L."/>
            <person name="Ma J."/>
        </authorList>
    </citation>
    <scope>NUCLEOTIDE SEQUENCE [LARGE SCALE GENOMIC DNA]</scope>
    <source>
        <strain evidence="4">JCM 17564</strain>
    </source>
</reference>
<dbReference type="PANTHER" id="PTHR48100:SF1">
    <property type="entry name" value="HISTIDINE PHOSPHATASE FAMILY PROTEIN-RELATED"/>
    <property type="match status" value="1"/>
</dbReference>
<keyword evidence="2" id="KW-0413">Isomerase</keyword>
<evidence type="ECO:0000256" key="2">
    <source>
        <dbReference type="ARBA" id="ARBA00023235"/>
    </source>
</evidence>
<evidence type="ECO:0000256" key="1">
    <source>
        <dbReference type="ARBA" id="ARBA00023152"/>
    </source>
</evidence>
<protein>
    <submittedName>
        <fullName evidence="3">Histidine phosphatase family protein</fullName>
    </submittedName>
</protein>
<gene>
    <name evidence="3" type="ORF">GCM10022281_05470</name>
</gene>
<dbReference type="SUPFAM" id="SSF53254">
    <property type="entry name" value="Phosphoglycerate mutase-like"/>
    <property type="match status" value="1"/>
</dbReference>
<dbReference type="InterPro" id="IPR050275">
    <property type="entry name" value="PGM_Phosphatase"/>
</dbReference>
<dbReference type="PROSITE" id="PS00175">
    <property type="entry name" value="PG_MUTASE"/>
    <property type="match status" value="1"/>
</dbReference>
<dbReference type="InterPro" id="IPR029033">
    <property type="entry name" value="His_PPase_superfam"/>
</dbReference>
<keyword evidence="1" id="KW-0324">Glycolysis</keyword>
<accession>A0ABP7TPD3</accession>
<dbReference type="EMBL" id="BAABBR010000001">
    <property type="protein sequence ID" value="GAA4029237.1"/>
    <property type="molecule type" value="Genomic_DNA"/>
</dbReference>
<sequence length="259" mass="28724">MDKPAPPPSHWPQRLYLVRHGQSQGNVARDKSEAEGLPTIGIDMRDVDVPLSKLGEQQAVAAGQWFAALPESQRPEVILSSPYLRARQTAHAICEAGGLAGGRARTVIDERLREREFGVFDGLTALGIRQNYPEEAAHRARLGKFYHRPPGGESWADVILRLRSAMNSINLHYNGRRVLIVCHQVVVLCMRYILEELDESQILAIDKSAEILNCGICAFDFEVQELDCAPRLALWNQAAPLEEKGAPVTAEPDRMAGSR</sequence>
<proteinExistence type="predicted"/>
<dbReference type="CDD" id="cd07067">
    <property type="entry name" value="HP_PGM_like"/>
    <property type="match status" value="1"/>
</dbReference>
<keyword evidence="4" id="KW-1185">Reference proteome</keyword>
<name>A0ABP7TPD3_9SPHN</name>
<dbReference type="InterPro" id="IPR001345">
    <property type="entry name" value="PG/BPGM_mutase_AS"/>
</dbReference>
<dbReference type="InterPro" id="IPR013078">
    <property type="entry name" value="His_Pase_superF_clade-1"/>
</dbReference>
<dbReference type="Gene3D" id="3.40.50.1240">
    <property type="entry name" value="Phosphoglycerate mutase-like"/>
    <property type="match status" value="1"/>
</dbReference>
<dbReference type="Proteomes" id="UP001424459">
    <property type="component" value="Unassembled WGS sequence"/>
</dbReference>
<dbReference type="RefSeq" id="WP_344695462.1">
    <property type="nucleotide sequence ID" value="NZ_BAABBR010000001.1"/>
</dbReference>
<comment type="caution">
    <text evidence="3">The sequence shown here is derived from an EMBL/GenBank/DDBJ whole genome shotgun (WGS) entry which is preliminary data.</text>
</comment>
<evidence type="ECO:0000313" key="3">
    <source>
        <dbReference type="EMBL" id="GAA4029237.1"/>
    </source>
</evidence>
<dbReference type="Pfam" id="PF00300">
    <property type="entry name" value="His_Phos_1"/>
    <property type="match status" value="1"/>
</dbReference>
<dbReference type="SMART" id="SM00855">
    <property type="entry name" value="PGAM"/>
    <property type="match status" value="1"/>
</dbReference>